<protein>
    <submittedName>
        <fullName evidence="2">AAA family ATPase</fullName>
    </submittedName>
</protein>
<proteinExistence type="predicted"/>
<reference evidence="2 3" key="1">
    <citation type="submission" date="2022-10" db="EMBL/GenBank/DDBJ databases">
        <title>Luteolibacter flavescens strain MCCC 1K03193, whole genome shotgun sequencing project.</title>
        <authorList>
            <person name="Zhao G."/>
            <person name="Shen L."/>
        </authorList>
    </citation>
    <scope>NUCLEOTIDE SEQUENCE [LARGE SCALE GENOMIC DNA]</scope>
    <source>
        <strain evidence="2 3">MCCC 1K03193</strain>
    </source>
</reference>
<dbReference type="InterPro" id="IPR003959">
    <property type="entry name" value="ATPase_AAA_core"/>
</dbReference>
<dbReference type="Pfam" id="PF00004">
    <property type="entry name" value="AAA"/>
    <property type="match status" value="1"/>
</dbReference>
<dbReference type="EMBL" id="JAPDDS010000006">
    <property type="protein sequence ID" value="MCW1885604.1"/>
    <property type="molecule type" value="Genomic_DNA"/>
</dbReference>
<evidence type="ECO:0000313" key="3">
    <source>
        <dbReference type="Proteomes" id="UP001207930"/>
    </source>
</evidence>
<dbReference type="InterPro" id="IPR027417">
    <property type="entry name" value="P-loop_NTPase"/>
</dbReference>
<accession>A0ABT3FQX8</accession>
<keyword evidence="3" id="KW-1185">Reference proteome</keyword>
<name>A0ABT3FQX8_9BACT</name>
<dbReference type="Gene3D" id="3.40.50.300">
    <property type="entry name" value="P-loop containing nucleotide triphosphate hydrolases"/>
    <property type="match status" value="1"/>
</dbReference>
<organism evidence="2 3">
    <name type="scientific">Luteolibacter flavescens</name>
    <dbReference type="NCBI Taxonomy" id="1859460"/>
    <lineage>
        <taxon>Bacteria</taxon>
        <taxon>Pseudomonadati</taxon>
        <taxon>Verrucomicrobiota</taxon>
        <taxon>Verrucomicrobiia</taxon>
        <taxon>Verrucomicrobiales</taxon>
        <taxon>Verrucomicrobiaceae</taxon>
        <taxon>Luteolibacter</taxon>
    </lineage>
</organism>
<evidence type="ECO:0000259" key="1">
    <source>
        <dbReference type="Pfam" id="PF00004"/>
    </source>
</evidence>
<dbReference type="RefSeq" id="WP_264501559.1">
    <property type="nucleotide sequence ID" value="NZ_JAPDDS010000006.1"/>
</dbReference>
<evidence type="ECO:0000313" key="2">
    <source>
        <dbReference type="EMBL" id="MCW1885604.1"/>
    </source>
</evidence>
<dbReference type="Proteomes" id="UP001207930">
    <property type="component" value="Unassembled WGS sequence"/>
</dbReference>
<dbReference type="SUPFAM" id="SSF52540">
    <property type="entry name" value="P-loop containing nucleoside triphosphate hydrolases"/>
    <property type="match status" value="1"/>
</dbReference>
<comment type="caution">
    <text evidence="2">The sequence shown here is derived from an EMBL/GenBank/DDBJ whole genome shotgun (WGS) entry which is preliminary data.</text>
</comment>
<sequence length="244" mass="26558">MSTTAFTEGDTLAGFASRLDAMIAAMPEDDAAGVESAAAVPTPRCTWHPIYSAHGWPNRYTGELDEATGGEWLASIALLRPVIESGGIGLLHGKRGAGKTRMAAEIARSGSFPLDRTAGAKLTGGPVEARRTAVYRTAMGFFLDVRATYKKDARETERDVIEELKRPGLLVIDELQERGETAFENRLLTHLIDARYGAMLPTIIIANLTAAELGESLGASVVDRVYENGKRIDFTWNSYRRAER</sequence>
<feature type="domain" description="ATPase AAA-type core" evidence="1">
    <location>
        <begin position="90"/>
        <end position="196"/>
    </location>
</feature>
<gene>
    <name evidence="2" type="ORF">OKA04_12770</name>
</gene>